<feature type="domain" description="AMP-dependent synthetase/ligase" evidence="1">
    <location>
        <begin position="31"/>
        <end position="392"/>
    </location>
</feature>
<dbReference type="Gene3D" id="3.40.50.12780">
    <property type="entry name" value="N-terminal domain of ligase-like"/>
    <property type="match status" value="1"/>
</dbReference>
<dbReference type="CDD" id="cd05936">
    <property type="entry name" value="FC-FACS_FadD_like"/>
    <property type="match status" value="1"/>
</dbReference>
<evidence type="ECO:0000313" key="4">
    <source>
        <dbReference type="Proteomes" id="UP001596500"/>
    </source>
</evidence>
<dbReference type="PROSITE" id="PS00455">
    <property type="entry name" value="AMP_BINDING"/>
    <property type="match status" value="1"/>
</dbReference>
<dbReference type="InterPro" id="IPR045851">
    <property type="entry name" value="AMP-bd_C_sf"/>
</dbReference>
<dbReference type="InterPro" id="IPR050237">
    <property type="entry name" value="ATP-dep_AMP-bd_enzyme"/>
</dbReference>
<reference evidence="4" key="1">
    <citation type="journal article" date="2019" name="Int. J. Syst. Evol. Microbiol.">
        <title>The Global Catalogue of Microorganisms (GCM) 10K type strain sequencing project: providing services to taxonomists for standard genome sequencing and annotation.</title>
        <authorList>
            <consortium name="The Broad Institute Genomics Platform"/>
            <consortium name="The Broad Institute Genome Sequencing Center for Infectious Disease"/>
            <person name="Wu L."/>
            <person name="Ma J."/>
        </authorList>
    </citation>
    <scope>NUCLEOTIDE SEQUENCE [LARGE SCALE GENOMIC DNA]</scope>
    <source>
        <strain evidence="4">CGMCC 1.12942</strain>
    </source>
</reference>
<dbReference type="PANTHER" id="PTHR43767">
    <property type="entry name" value="LONG-CHAIN-FATTY-ACID--COA LIGASE"/>
    <property type="match status" value="1"/>
</dbReference>
<keyword evidence="3" id="KW-0436">Ligase</keyword>
<dbReference type="RefSeq" id="WP_379864384.1">
    <property type="nucleotide sequence ID" value="NZ_JBHTBW010000020.1"/>
</dbReference>
<keyword evidence="4" id="KW-1185">Reference proteome</keyword>
<dbReference type="Proteomes" id="UP001596500">
    <property type="component" value="Unassembled WGS sequence"/>
</dbReference>
<protein>
    <submittedName>
        <fullName evidence="3">Long-chain fatty acid--CoA ligase</fullName>
    </submittedName>
</protein>
<dbReference type="EMBL" id="JBHTBW010000020">
    <property type="protein sequence ID" value="MFC7441091.1"/>
    <property type="molecule type" value="Genomic_DNA"/>
</dbReference>
<proteinExistence type="predicted"/>
<evidence type="ECO:0000259" key="2">
    <source>
        <dbReference type="Pfam" id="PF13193"/>
    </source>
</evidence>
<evidence type="ECO:0000313" key="3">
    <source>
        <dbReference type="EMBL" id="MFC7441091.1"/>
    </source>
</evidence>
<comment type="caution">
    <text evidence="3">The sequence shown here is derived from an EMBL/GenBank/DDBJ whole genome shotgun (WGS) entry which is preliminary data.</text>
</comment>
<dbReference type="InterPro" id="IPR042099">
    <property type="entry name" value="ANL_N_sf"/>
</dbReference>
<feature type="domain" description="AMP-binding enzyme C-terminal" evidence="2">
    <location>
        <begin position="442"/>
        <end position="517"/>
    </location>
</feature>
<dbReference type="SUPFAM" id="SSF56801">
    <property type="entry name" value="Acetyl-CoA synthetase-like"/>
    <property type="match status" value="1"/>
</dbReference>
<dbReference type="Pfam" id="PF00501">
    <property type="entry name" value="AMP-binding"/>
    <property type="match status" value="1"/>
</dbReference>
<dbReference type="InterPro" id="IPR000873">
    <property type="entry name" value="AMP-dep_synth/lig_dom"/>
</dbReference>
<dbReference type="InterPro" id="IPR025110">
    <property type="entry name" value="AMP-bd_C"/>
</dbReference>
<dbReference type="Gene3D" id="3.30.300.30">
    <property type="match status" value="1"/>
</dbReference>
<gene>
    <name evidence="3" type="ORF">ACFQNG_07975</name>
</gene>
<dbReference type="Pfam" id="PF13193">
    <property type="entry name" value="AMP-binding_C"/>
    <property type="match status" value="1"/>
</dbReference>
<name>A0ABW2RJC9_9BACL</name>
<dbReference type="InterPro" id="IPR020845">
    <property type="entry name" value="AMP-binding_CS"/>
</dbReference>
<accession>A0ABW2RJC9</accession>
<dbReference type="GO" id="GO:0016874">
    <property type="term" value="F:ligase activity"/>
    <property type="evidence" value="ECO:0007669"/>
    <property type="project" value="UniProtKB-KW"/>
</dbReference>
<dbReference type="PANTHER" id="PTHR43767:SF1">
    <property type="entry name" value="NONRIBOSOMAL PEPTIDE SYNTHASE PES1 (EUROFUNG)-RELATED"/>
    <property type="match status" value="1"/>
</dbReference>
<evidence type="ECO:0000259" key="1">
    <source>
        <dbReference type="Pfam" id="PF00501"/>
    </source>
</evidence>
<sequence>MSRPWHKYYPEGISHEIELPLLSLYDLLKQSEKDYPFHQAIIDGDKVFTYRELKKAVDRFASALFRLGFRKGERLGIMLPNCAEYIIAYYGVQRLGGIVVQVNPMYQSSELEHIIQDSEAGWLICQQAQKGKFERIRFDHKLRFIFTDGQPERDAHSFGDLIADGDTRLPAPNIDPKEDIAVLQYTGGTTGRSKGVMLTHFNLVCNIIQTFAFSGGAYERPGERVLSVIPFFHVYGMNCSMNLTIYAAGTVICATGFKVDKILEIIRKHRPTHFPGVPTMYIALLNHPDSEHSGIDSIKICNSGSAPMPVEVMKQFERKTGAKILEGFGLSESSPVTHRNPVRGLRKPGSIGIPVPNTDSKIVDLETGTREMPPGEAGELIIKGPQVMKGYWKKPEETALCVRDGWLYTGDIATMDEDGYFYIVGRKKDMIIASGYNIYPTEVEEVLYQHPAVAEVCVYGVPDPYRGETVKAAIVRRQQVAVSEEELIQWCSDRLAKYKVPKAIEFREQLPKSTVGKILRRSLIEEERVRAKDGLRKDEHGNQQKNE</sequence>
<organism evidence="3 4">
    <name type="scientific">Laceyella putida</name>
    <dbReference type="NCBI Taxonomy" id="110101"/>
    <lineage>
        <taxon>Bacteria</taxon>
        <taxon>Bacillati</taxon>
        <taxon>Bacillota</taxon>
        <taxon>Bacilli</taxon>
        <taxon>Bacillales</taxon>
        <taxon>Thermoactinomycetaceae</taxon>
        <taxon>Laceyella</taxon>
    </lineage>
</organism>